<protein>
    <submittedName>
        <fullName evidence="2">Uncharacterized protein</fullName>
    </submittedName>
</protein>
<dbReference type="Proteomes" id="UP000094385">
    <property type="component" value="Unassembled WGS sequence"/>
</dbReference>
<feature type="compositionally biased region" description="Basic residues" evidence="1">
    <location>
        <begin position="289"/>
        <end position="298"/>
    </location>
</feature>
<feature type="compositionally biased region" description="Polar residues" evidence="1">
    <location>
        <begin position="163"/>
        <end position="173"/>
    </location>
</feature>
<feature type="compositionally biased region" description="Low complexity" evidence="1">
    <location>
        <begin position="279"/>
        <end position="288"/>
    </location>
</feature>
<feature type="region of interest" description="Disordered" evidence="1">
    <location>
        <begin position="21"/>
        <end position="76"/>
    </location>
</feature>
<feature type="compositionally biased region" description="Acidic residues" evidence="1">
    <location>
        <begin position="404"/>
        <end position="425"/>
    </location>
</feature>
<feature type="region of interest" description="Disordered" evidence="1">
    <location>
        <begin position="115"/>
        <end position="175"/>
    </location>
</feature>
<proteinExistence type="predicted"/>
<dbReference type="EMBL" id="KV454295">
    <property type="protein sequence ID" value="ODQ72522.1"/>
    <property type="molecule type" value="Genomic_DNA"/>
</dbReference>
<feature type="compositionally biased region" description="Basic and acidic residues" evidence="1">
    <location>
        <begin position="350"/>
        <end position="375"/>
    </location>
</feature>
<evidence type="ECO:0000256" key="1">
    <source>
        <dbReference type="SAM" id="MobiDB-lite"/>
    </source>
</evidence>
<evidence type="ECO:0000313" key="3">
    <source>
        <dbReference type="Proteomes" id="UP000094385"/>
    </source>
</evidence>
<dbReference type="OrthoDB" id="10541106at2759"/>
<feature type="compositionally biased region" description="Low complexity" evidence="1">
    <location>
        <begin position="189"/>
        <end position="206"/>
    </location>
</feature>
<feature type="compositionally biased region" description="Acidic residues" evidence="1">
    <location>
        <begin position="329"/>
        <end position="339"/>
    </location>
</feature>
<evidence type="ECO:0000313" key="2">
    <source>
        <dbReference type="EMBL" id="ODQ72522.1"/>
    </source>
</evidence>
<dbReference type="AlphaFoldDB" id="A0A1E3Q5U6"/>
<reference evidence="2 3" key="1">
    <citation type="journal article" date="2016" name="Proc. Natl. Acad. Sci. U.S.A.">
        <title>Comparative genomics of biotechnologically important yeasts.</title>
        <authorList>
            <person name="Riley R."/>
            <person name="Haridas S."/>
            <person name="Wolfe K.H."/>
            <person name="Lopes M.R."/>
            <person name="Hittinger C.T."/>
            <person name="Goeker M."/>
            <person name="Salamov A.A."/>
            <person name="Wisecaver J.H."/>
            <person name="Long T.M."/>
            <person name="Calvey C.H."/>
            <person name="Aerts A.L."/>
            <person name="Barry K.W."/>
            <person name="Choi C."/>
            <person name="Clum A."/>
            <person name="Coughlan A.Y."/>
            <person name="Deshpande S."/>
            <person name="Douglass A.P."/>
            <person name="Hanson S.J."/>
            <person name="Klenk H.-P."/>
            <person name="LaButti K.M."/>
            <person name="Lapidus A."/>
            <person name="Lindquist E.A."/>
            <person name="Lipzen A.M."/>
            <person name="Meier-Kolthoff J.P."/>
            <person name="Ohm R.A."/>
            <person name="Otillar R.P."/>
            <person name="Pangilinan J.L."/>
            <person name="Peng Y."/>
            <person name="Rokas A."/>
            <person name="Rosa C.A."/>
            <person name="Scheuner C."/>
            <person name="Sibirny A.A."/>
            <person name="Slot J.C."/>
            <person name="Stielow J.B."/>
            <person name="Sun H."/>
            <person name="Kurtzman C.P."/>
            <person name="Blackwell M."/>
            <person name="Grigoriev I.V."/>
            <person name="Jeffries T.W."/>
        </authorList>
    </citation>
    <scope>NUCLEOTIDE SEQUENCE [LARGE SCALE GENOMIC DNA]</scope>
    <source>
        <strain evidence="2 3">NRRL Y-11557</strain>
    </source>
</reference>
<sequence length="464" mass="50977">MPRAPRRRKINLTKSTRAVNDTISVAHAPDEKVIPPSVETSTQSTVATLPIPSSGLPSSPPGRGNRKKELAIPDSEDEDAILEILQEEDDGADELDLDDSAFAFLPRTTSTPKAAVPNIAKGMQQQRRVTRDKQSLLSQEICPDVVLPGDIKEAEEDIDADNRSTASSQSSMSDPFGFAKIRGIRIAKPVSSSPSPLSSAASNASESKQHSRPVDSAQESDGECTHLKLVDVGILSSPLPPSSPLSELGKTPSPAKAFITSFENPRNPDSPIVGRLNDASGKSTAVVKKSSKEKKKLRGVTTAQLTELLPQRPTRRRRQKMPSLKFDESTEDNSDEDASVDARPSRRRKDTWSKQTEKKRVRSNKENLEIVEFSKKRGKKSKSLQREPLHGTINCATRHGITDRDDDLDDAASNADIEDDIEQSPDSETLREMESKRLRQKFKEVDEWDLEVETVPVGSDSSFL</sequence>
<feature type="region of interest" description="Disordered" evidence="1">
    <location>
        <begin position="189"/>
        <end position="434"/>
    </location>
</feature>
<feature type="compositionally biased region" description="Polar residues" evidence="1">
    <location>
        <begin position="38"/>
        <end position="47"/>
    </location>
</feature>
<keyword evidence="3" id="KW-1185">Reference proteome</keyword>
<organism evidence="2 3">
    <name type="scientific">Lipomyces starkeyi NRRL Y-11557</name>
    <dbReference type="NCBI Taxonomy" id="675824"/>
    <lineage>
        <taxon>Eukaryota</taxon>
        <taxon>Fungi</taxon>
        <taxon>Dikarya</taxon>
        <taxon>Ascomycota</taxon>
        <taxon>Saccharomycotina</taxon>
        <taxon>Lipomycetes</taxon>
        <taxon>Lipomycetales</taxon>
        <taxon>Lipomycetaceae</taxon>
        <taxon>Lipomyces</taxon>
    </lineage>
</organism>
<gene>
    <name evidence="2" type="ORF">LIPSTDRAFT_72111</name>
</gene>
<accession>A0A1E3Q5U6</accession>
<name>A0A1E3Q5U6_LIPST</name>